<organism evidence="2 3">
    <name type="scientific">Gaetbulibacter aestuarii</name>
    <dbReference type="NCBI Taxonomy" id="1502358"/>
    <lineage>
        <taxon>Bacteria</taxon>
        <taxon>Pseudomonadati</taxon>
        <taxon>Bacteroidota</taxon>
        <taxon>Flavobacteriia</taxon>
        <taxon>Flavobacteriales</taxon>
        <taxon>Flavobacteriaceae</taxon>
        <taxon>Gaetbulibacter</taxon>
    </lineage>
</organism>
<accession>A0ABW7N051</accession>
<feature type="chain" id="PRO_5045656037" description="DUF4595 domain-containing protein" evidence="1">
    <location>
        <begin position="25"/>
        <end position="255"/>
    </location>
</feature>
<dbReference type="Proteomes" id="UP001610100">
    <property type="component" value="Unassembled WGS sequence"/>
</dbReference>
<evidence type="ECO:0008006" key="4">
    <source>
        <dbReference type="Google" id="ProtNLM"/>
    </source>
</evidence>
<evidence type="ECO:0000313" key="2">
    <source>
        <dbReference type="EMBL" id="MFH6772028.1"/>
    </source>
</evidence>
<sequence length="255" mass="29891">MKRPTLIILLLTLAFLSCSKDNMGGNNCFLTEVKSETGYTKYAFEYKNAELSRLRDFAHNSLPEGMIYNVDYITRDSLIIRADYPGSTPILSAKYDGNLLVELREFTGDHYLYKFSYYSEKIQVQQYYFSYESPGLVRYQKVAYADYFFDTNNNVRNMKEYRYDTANSQIATLYNNIVFTYDTAYNPLKGNIYLNFWVYYNQVPLASFFNTNNILSKTINDQNTLNFDYEYDAKNNTTKGGIYPTVAEYYAFECF</sequence>
<name>A0ABW7N051_9FLAO</name>
<comment type="caution">
    <text evidence="2">The sequence shown here is derived from an EMBL/GenBank/DDBJ whole genome shotgun (WGS) entry which is preliminary data.</text>
</comment>
<dbReference type="PROSITE" id="PS51257">
    <property type="entry name" value="PROKAR_LIPOPROTEIN"/>
    <property type="match status" value="1"/>
</dbReference>
<gene>
    <name evidence="2" type="ORF">V8G58_08790</name>
</gene>
<evidence type="ECO:0000313" key="3">
    <source>
        <dbReference type="Proteomes" id="UP001610100"/>
    </source>
</evidence>
<keyword evidence="3" id="KW-1185">Reference proteome</keyword>
<dbReference type="RefSeq" id="WP_344741282.1">
    <property type="nucleotide sequence ID" value="NZ_BAABAY010000002.1"/>
</dbReference>
<reference evidence="2 3" key="1">
    <citation type="submission" date="2024-02" db="EMBL/GenBank/DDBJ databases">
        <title>A Gaetbulibacter species isolated from tidal flats and genomic insights of their niches.</title>
        <authorList>
            <person name="Ye Y."/>
        </authorList>
    </citation>
    <scope>NUCLEOTIDE SEQUENCE [LARGE SCALE GENOMIC DNA]</scope>
    <source>
        <strain evidence="2 3">KYW382</strain>
    </source>
</reference>
<protein>
    <recommendedName>
        <fullName evidence="4">DUF4595 domain-containing protein</fullName>
    </recommendedName>
</protein>
<dbReference type="EMBL" id="JBAWKB010000002">
    <property type="protein sequence ID" value="MFH6772028.1"/>
    <property type="molecule type" value="Genomic_DNA"/>
</dbReference>
<feature type="signal peptide" evidence="1">
    <location>
        <begin position="1"/>
        <end position="24"/>
    </location>
</feature>
<proteinExistence type="predicted"/>
<evidence type="ECO:0000256" key="1">
    <source>
        <dbReference type="SAM" id="SignalP"/>
    </source>
</evidence>
<keyword evidence="1" id="KW-0732">Signal</keyword>